<protein>
    <submittedName>
        <fullName evidence="2">Dihydrofolate reductase</fullName>
    </submittedName>
</protein>
<dbReference type="PANTHER" id="PTHR38011">
    <property type="entry name" value="DIHYDROFOLATE REDUCTASE FAMILY PROTEIN (AFU_ORTHOLOGUE AFUA_8G06820)"/>
    <property type="match status" value="1"/>
</dbReference>
<organism evidence="2 3">
    <name type="scientific">Deinococcus arboris</name>
    <dbReference type="NCBI Taxonomy" id="2682977"/>
    <lineage>
        <taxon>Bacteria</taxon>
        <taxon>Thermotogati</taxon>
        <taxon>Deinococcota</taxon>
        <taxon>Deinococci</taxon>
        <taxon>Deinococcales</taxon>
        <taxon>Deinococcaceae</taxon>
        <taxon>Deinococcus</taxon>
    </lineage>
</organism>
<evidence type="ECO:0000313" key="2">
    <source>
        <dbReference type="EMBL" id="MVN86078.1"/>
    </source>
</evidence>
<dbReference type="PANTHER" id="PTHR38011:SF11">
    <property type="entry name" value="2,5-DIAMINO-6-RIBOSYLAMINO-4(3H)-PYRIMIDINONE 5'-PHOSPHATE REDUCTASE"/>
    <property type="match status" value="1"/>
</dbReference>
<reference evidence="2 3" key="1">
    <citation type="submission" date="2019-12" db="EMBL/GenBank/DDBJ databases">
        <title>Deinococcus sp. HMF7620 Genome sequencing and assembly.</title>
        <authorList>
            <person name="Kang H."/>
            <person name="Kim H."/>
            <person name="Joh K."/>
        </authorList>
    </citation>
    <scope>NUCLEOTIDE SEQUENCE [LARGE SCALE GENOMIC DNA]</scope>
    <source>
        <strain evidence="2 3">HMF7620</strain>
    </source>
</reference>
<feature type="domain" description="Bacterial bifunctional deaminase-reductase C-terminal" evidence="1">
    <location>
        <begin position="77"/>
        <end position="169"/>
    </location>
</feature>
<evidence type="ECO:0000259" key="1">
    <source>
        <dbReference type="Pfam" id="PF01872"/>
    </source>
</evidence>
<keyword evidence="3" id="KW-1185">Reference proteome</keyword>
<dbReference type="GO" id="GO:0009231">
    <property type="term" value="P:riboflavin biosynthetic process"/>
    <property type="evidence" value="ECO:0007669"/>
    <property type="project" value="InterPro"/>
</dbReference>
<dbReference type="GO" id="GO:0008703">
    <property type="term" value="F:5-amino-6-(5-phosphoribosylamino)uracil reductase activity"/>
    <property type="evidence" value="ECO:0007669"/>
    <property type="project" value="InterPro"/>
</dbReference>
<dbReference type="InterPro" id="IPR050765">
    <property type="entry name" value="Riboflavin_Biosynth_HTPR"/>
</dbReference>
<name>A0A7C9LJP9_9DEIO</name>
<dbReference type="SUPFAM" id="SSF53597">
    <property type="entry name" value="Dihydrofolate reductase-like"/>
    <property type="match status" value="1"/>
</dbReference>
<comment type="caution">
    <text evidence="2">The sequence shown here is derived from an EMBL/GenBank/DDBJ whole genome shotgun (WGS) entry which is preliminary data.</text>
</comment>
<dbReference type="EMBL" id="WQLB01000004">
    <property type="protein sequence ID" value="MVN86078.1"/>
    <property type="molecule type" value="Genomic_DNA"/>
</dbReference>
<dbReference type="RefSeq" id="WP_157458122.1">
    <property type="nucleotide sequence ID" value="NZ_WQLB01000004.1"/>
</dbReference>
<accession>A0A7C9LJP9</accession>
<dbReference type="InterPro" id="IPR002734">
    <property type="entry name" value="RibDG_C"/>
</dbReference>
<dbReference type="AlphaFoldDB" id="A0A7C9LJP9"/>
<proteinExistence type="predicted"/>
<sequence>MTKPLRVTVFLGLSLDGYIAGDDHGLDWLNLVQTTPPEDTGYAELMASVDALVIGRSTYDVVGSFPEWPYAGKRVLVLTHRPLDARQGVEACQGELTQVLDRLAHEGHEHIYLDGGDVVRQGLRAGVVTDLTLSWVPVILGSGIALFERGLPQRAWHLSRSRAFPSGLVQATYTPRP</sequence>
<dbReference type="InterPro" id="IPR024072">
    <property type="entry name" value="DHFR-like_dom_sf"/>
</dbReference>
<gene>
    <name evidence="2" type="ORF">GO986_04800</name>
</gene>
<evidence type="ECO:0000313" key="3">
    <source>
        <dbReference type="Proteomes" id="UP000483286"/>
    </source>
</evidence>
<dbReference type="Gene3D" id="3.40.430.10">
    <property type="entry name" value="Dihydrofolate Reductase, subunit A"/>
    <property type="match status" value="1"/>
</dbReference>
<dbReference type="Proteomes" id="UP000483286">
    <property type="component" value="Unassembled WGS sequence"/>
</dbReference>
<dbReference type="Pfam" id="PF01872">
    <property type="entry name" value="RibD_C"/>
    <property type="match status" value="1"/>
</dbReference>